<keyword evidence="7 9" id="KW-0030">Aminoacyl-tRNA synthetase</keyword>
<dbReference type="GO" id="GO:0004823">
    <property type="term" value="F:leucine-tRNA ligase activity"/>
    <property type="evidence" value="ECO:0007669"/>
    <property type="project" value="UniProtKB-EC"/>
</dbReference>
<keyword evidence="4 9" id="KW-0547">Nucleotide-binding</keyword>
<dbReference type="Gene3D" id="1.10.730.10">
    <property type="entry name" value="Isoleucyl-tRNA Synthetase, Domain 1"/>
    <property type="match status" value="2"/>
</dbReference>
<keyword evidence="2 9" id="KW-0963">Cytoplasm</keyword>
<dbReference type="PANTHER" id="PTHR43740">
    <property type="entry name" value="LEUCYL-TRNA SYNTHETASE"/>
    <property type="match status" value="1"/>
</dbReference>
<dbReference type="Gene3D" id="3.40.50.620">
    <property type="entry name" value="HUPs"/>
    <property type="match status" value="2"/>
</dbReference>
<dbReference type="SUPFAM" id="SSF47323">
    <property type="entry name" value="Anticodon-binding domain of a subclass of class I aminoacyl-tRNA synthetases"/>
    <property type="match status" value="1"/>
</dbReference>
<dbReference type="EC" id="6.1.1.4" evidence="9"/>
<comment type="caution">
    <text evidence="9">Lacks conserved residue(s) required for the propagation of feature annotation.</text>
</comment>
<keyword evidence="5 9" id="KW-0067">ATP-binding</keyword>
<keyword evidence="3 9" id="KW-0436">Ligase</keyword>
<dbReference type="Pfam" id="PF13603">
    <property type="entry name" value="tRNA-synt_1_2"/>
    <property type="match status" value="1"/>
</dbReference>
<dbReference type="NCBIfam" id="TIGR00396">
    <property type="entry name" value="leuS_bact"/>
    <property type="match status" value="1"/>
</dbReference>
<dbReference type="SUPFAM" id="SSF52374">
    <property type="entry name" value="Nucleotidylyl transferase"/>
    <property type="match status" value="1"/>
</dbReference>
<evidence type="ECO:0000259" key="12">
    <source>
        <dbReference type="Pfam" id="PF08264"/>
    </source>
</evidence>
<evidence type="ECO:0000256" key="1">
    <source>
        <dbReference type="ARBA" id="ARBA00005594"/>
    </source>
</evidence>
<evidence type="ECO:0000256" key="6">
    <source>
        <dbReference type="ARBA" id="ARBA00022917"/>
    </source>
</evidence>
<feature type="domain" description="Aminoacyl-tRNA synthetase class Ia" evidence="11">
    <location>
        <begin position="425"/>
        <end position="587"/>
    </location>
</feature>
<dbReference type="InterPro" id="IPR025709">
    <property type="entry name" value="Leu_tRNA-synth_edit"/>
</dbReference>
<keyword evidence="16" id="KW-1185">Reference proteome</keyword>
<dbReference type="InterPro" id="IPR014729">
    <property type="entry name" value="Rossmann-like_a/b/a_fold"/>
</dbReference>
<dbReference type="InterPro" id="IPR013155">
    <property type="entry name" value="M/V/L/I-tRNA-synth_anticd-bd"/>
</dbReference>
<dbReference type="InterPro" id="IPR009008">
    <property type="entry name" value="Val/Leu/Ile-tRNA-synth_edit"/>
</dbReference>
<dbReference type="EMBL" id="CP004146">
    <property type="protein sequence ID" value="AHH03218.1"/>
    <property type="molecule type" value="Genomic_DNA"/>
</dbReference>
<feature type="domain" description="Leucyl-tRNA synthetase editing" evidence="14">
    <location>
        <begin position="234"/>
        <end position="417"/>
    </location>
</feature>
<dbReference type="InterPro" id="IPR015413">
    <property type="entry name" value="Methionyl/Leucyl_tRNA_Synth"/>
</dbReference>
<proteinExistence type="inferred from homology"/>
<evidence type="ECO:0000256" key="10">
    <source>
        <dbReference type="RuleBase" id="RU363035"/>
    </source>
</evidence>
<comment type="catalytic activity">
    <reaction evidence="8 9">
        <text>tRNA(Leu) + L-leucine + ATP = L-leucyl-tRNA(Leu) + AMP + diphosphate</text>
        <dbReference type="Rhea" id="RHEA:11688"/>
        <dbReference type="Rhea" id="RHEA-COMP:9613"/>
        <dbReference type="Rhea" id="RHEA-COMP:9622"/>
        <dbReference type="ChEBI" id="CHEBI:30616"/>
        <dbReference type="ChEBI" id="CHEBI:33019"/>
        <dbReference type="ChEBI" id="CHEBI:57427"/>
        <dbReference type="ChEBI" id="CHEBI:78442"/>
        <dbReference type="ChEBI" id="CHEBI:78494"/>
        <dbReference type="ChEBI" id="CHEBI:456215"/>
        <dbReference type="EC" id="6.1.1.4"/>
    </reaction>
</comment>
<feature type="domain" description="Methionyl/Leucyl tRNA synthetase" evidence="13">
    <location>
        <begin position="50"/>
        <end position="183"/>
    </location>
</feature>
<evidence type="ECO:0000259" key="14">
    <source>
        <dbReference type="Pfam" id="PF13603"/>
    </source>
</evidence>
<evidence type="ECO:0000256" key="5">
    <source>
        <dbReference type="ARBA" id="ARBA00022840"/>
    </source>
</evidence>
<dbReference type="InterPro" id="IPR002300">
    <property type="entry name" value="aa-tRNA-synth_Ia"/>
</dbReference>
<dbReference type="InterPro" id="IPR002302">
    <property type="entry name" value="Leu-tRNA-ligase"/>
</dbReference>
<dbReference type="InterPro" id="IPR001412">
    <property type="entry name" value="aa-tRNA-synth_I_CS"/>
</dbReference>
<evidence type="ECO:0000259" key="13">
    <source>
        <dbReference type="Pfam" id="PF09334"/>
    </source>
</evidence>
<feature type="binding site" evidence="9">
    <location>
        <position position="629"/>
    </location>
    <ligand>
        <name>ATP</name>
        <dbReference type="ChEBI" id="CHEBI:30616"/>
    </ligand>
</feature>
<evidence type="ECO:0000256" key="4">
    <source>
        <dbReference type="ARBA" id="ARBA00022741"/>
    </source>
</evidence>
<evidence type="ECO:0000256" key="9">
    <source>
        <dbReference type="HAMAP-Rule" id="MF_00049"/>
    </source>
</evidence>
<dbReference type="Pfam" id="PF08264">
    <property type="entry name" value="Anticodon_1"/>
    <property type="match status" value="1"/>
</dbReference>
<evidence type="ECO:0000256" key="8">
    <source>
        <dbReference type="ARBA" id="ARBA00047469"/>
    </source>
</evidence>
<sequence length="849" mass="99243">MLFAEGQMSEYNFTKIEKKWQDYWDKHKTYKVNEDPNVPKEKRIYILDMFPYPSANGLHVGHPEGYTATDILTRYKLLNGFNVLHPIGFDSFGLPAENYAIQTGEHPKKITEKNIKKFKEQIKALGFAYDWDREIRTHDENYYKWTQWIFLKLYKKGLAYTKEMPVWYCPDLGTVLSNEEVIQTPDGPRSERGFHKVKRKPLRQWILKITEYAERLIKDLEEIDWPESVKEMQKNWIGKSTGAEIEFSVKASKEKIKVFTTRPDTIFGVTYLVLAPEHSIVDKITKDEFKSMIAEYRERETLKSDLERTSIEKDKTGVFTGAYAINPITKEEIPIWIGSYILGTYGTGAVMSVPAHDARDFEFAKKYSLPIKQVVSQTGNNEILTQPFTENGISINTPDEFNNLKTDGVKERVIKWLTENKKGQKKVNYKLRDWIFSRQRYWGEPIPIILDDDLNEIPLEEDELPLRLPEIENYKPSSTGESPLSRIQDWVNIKRNGKTYKRETNTMPQWAGSCWYYIRYLDPNNDNEFASKEKINYWMPVDLYIGGAEHSVLHLLYARFWHKVLYDLGYVNTKEPFQKLINQGMITSFAYQDENGILISNDEVEKRDNKFFSKKNNKELKQIIAKMSKSLKNIINPDDIIKEYGADSMRIYEMFMGPLTDSKPWNTQGLIGIFRFLNKIWTIKNKELTKEPASKEIISELHKTIKKVTEDIESLNFNTAISSLMIFINELLKHDKNYLEIFKPLTIILSPFAPHLGEELWEYIGETPSIFKSAKWPEYDPNLIIDNTREIVLQINGKIKDKIILNKGTNEEDLKSIALKNHKIIQNIQNKQIIKIITVKDKLINIVTR</sequence>
<feature type="domain" description="Methionyl/Valyl/Leucyl/Isoleucyl-tRNA synthetase anticodon-binding" evidence="12">
    <location>
        <begin position="695"/>
        <end position="811"/>
    </location>
</feature>
<gene>
    <name evidence="9" type="primary">leuS</name>
    <name evidence="15" type="ORF">BHY_0267</name>
</gene>
<comment type="subcellular location">
    <subcellularLocation>
        <location evidence="9">Cytoplasm</location>
    </subcellularLocation>
</comment>
<keyword evidence="6 9" id="KW-0648">Protein biosynthesis</keyword>
<evidence type="ECO:0000313" key="15">
    <source>
        <dbReference type="EMBL" id="AHH03218.1"/>
    </source>
</evidence>
<dbReference type="Pfam" id="PF09334">
    <property type="entry name" value="tRNA-synt_1g"/>
    <property type="match status" value="1"/>
</dbReference>
<dbReference type="PRINTS" id="PR00985">
    <property type="entry name" value="TRNASYNTHLEU"/>
</dbReference>
<feature type="domain" description="Aminoacyl-tRNA synthetase class Ia" evidence="11">
    <location>
        <begin position="626"/>
        <end position="652"/>
    </location>
</feature>
<dbReference type="CDD" id="cd07958">
    <property type="entry name" value="Anticodon_Ia_Leu_BEm"/>
    <property type="match status" value="1"/>
</dbReference>
<evidence type="ECO:0000313" key="16">
    <source>
        <dbReference type="Proteomes" id="UP000019269"/>
    </source>
</evidence>
<comment type="similarity">
    <text evidence="1 9 10">Belongs to the class-I aminoacyl-tRNA synthetase family.</text>
</comment>
<evidence type="ECO:0000256" key="3">
    <source>
        <dbReference type="ARBA" id="ARBA00022598"/>
    </source>
</evidence>
<dbReference type="Pfam" id="PF00133">
    <property type="entry name" value="tRNA-synt_1"/>
    <property type="match status" value="2"/>
</dbReference>
<dbReference type="SUPFAM" id="SSF50677">
    <property type="entry name" value="ValRS/IleRS/LeuRS editing domain"/>
    <property type="match status" value="1"/>
</dbReference>
<evidence type="ECO:0000256" key="2">
    <source>
        <dbReference type="ARBA" id="ARBA00022490"/>
    </source>
</evidence>
<dbReference type="PROSITE" id="PS00178">
    <property type="entry name" value="AA_TRNA_LIGASE_I"/>
    <property type="match status" value="1"/>
</dbReference>
<reference evidence="15" key="1">
    <citation type="submission" date="2013-02" db="EMBL/GenBank/DDBJ databases">
        <title>Comparative genomics of Borrelia species.</title>
        <authorList>
            <person name="Schwan T.G."/>
            <person name="Raffel S.J."/>
            <person name="Porcella S.F."/>
        </authorList>
    </citation>
    <scope>NUCLEOTIDE SEQUENCE [LARGE SCALE GENOMIC DNA]</scope>
    <source>
        <strain evidence="15">YOR</strain>
    </source>
</reference>
<name>A0ABN4C745_9SPIR</name>
<evidence type="ECO:0000256" key="7">
    <source>
        <dbReference type="ARBA" id="ARBA00023146"/>
    </source>
</evidence>
<dbReference type="Proteomes" id="UP000019269">
    <property type="component" value="Chromosome"/>
</dbReference>
<evidence type="ECO:0000259" key="11">
    <source>
        <dbReference type="Pfam" id="PF00133"/>
    </source>
</evidence>
<dbReference type="CDD" id="cd00812">
    <property type="entry name" value="LeuRS_core"/>
    <property type="match status" value="1"/>
</dbReference>
<dbReference type="HAMAP" id="MF_00049_B">
    <property type="entry name" value="Leu_tRNA_synth_B"/>
    <property type="match status" value="1"/>
</dbReference>
<dbReference type="InterPro" id="IPR009080">
    <property type="entry name" value="tRNAsynth_Ia_anticodon-bd"/>
</dbReference>
<accession>A0ABN4C745</accession>
<feature type="short sequence motif" description="'KMSKS' region" evidence="9">
    <location>
        <begin position="626"/>
        <end position="630"/>
    </location>
</feature>
<organism evidence="15 16">
    <name type="scientific">Borrelia nietonii YOR</name>
    <dbReference type="NCBI Taxonomy" id="1293576"/>
    <lineage>
        <taxon>Bacteria</taxon>
        <taxon>Pseudomonadati</taxon>
        <taxon>Spirochaetota</taxon>
        <taxon>Spirochaetia</taxon>
        <taxon>Spirochaetales</taxon>
        <taxon>Borreliaceae</taxon>
        <taxon>Borrelia</taxon>
        <taxon>Borrelia nietonii</taxon>
    </lineage>
</organism>
<protein>
    <recommendedName>
        <fullName evidence="9">Leucine--tRNA ligase</fullName>
        <ecNumber evidence="9">6.1.1.4</ecNumber>
    </recommendedName>
    <alternativeName>
        <fullName evidence="9">Leucyl-tRNA synthetase</fullName>
        <shortName evidence="9">LeuRS</shortName>
    </alternativeName>
</protein>
<dbReference type="PANTHER" id="PTHR43740:SF2">
    <property type="entry name" value="LEUCINE--TRNA LIGASE, MITOCHONDRIAL"/>
    <property type="match status" value="1"/>
</dbReference>